<dbReference type="RefSeq" id="WP_328983671.1">
    <property type="nucleotide sequence ID" value="NZ_CP121472.1"/>
</dbReference>
<organism evidence="1 2">
    <name type="scientific">Thiorhodovibrio winogradskyi</name>
    <dbReference type="NCBI Taxonomy" id="77007"/>
    <lineage>
        <taxon>Bacteria</taxon>
        <taxon>Pseudomonadati</taxon>
        <taxon>Pseudomonadota</taxon>
        <taxon>Gammaproteobacteria</taxon>
        <taxon>Chromatiales</taxon>
        <taxon>Chromatiaceae</taxon>
        <taxon>Thiorhodovibrio</taxon>
    </lineage>
</organism>
<gene>
    <name evidence="1" type="ORF">Thiowin_02911</name>
</gene>
<proteinExistence type="predicted"/>
<dbReference type="EMBL" id="CP121472">
    <property type="protein sequence ID" value="WPL17869.1"/>
    <property type="molecule type" value="Genomic_DNA"/>
</dbReference>
<reference evidence="1 2" key="1">
    <citation type="journal article" date="2023" name="Microorganisms">
        <title>Thiorhodovibrio frisius and Trv. litoralis spp. nov., Two Novel Members from a Clade of Fastidious Purple Sulfur Bacteria That Exhibit Unique Red-Shifted Light-Harvesting Capabilities.</title>
        <authorList>
            <person name="Methner A."/>
            <person name="Kuzyk S.B."/>
            <person name="Petersen J."/>
            <person name="Bauer S."/>
            <person name="Brinkmann H."/>
            <person name="Sichau K."/>
            <person name="Wanner G."/>
            <person name="Wolf J."/>
            <person name="Neumann-Schaal M."/>
            <person name="Henke P."/>
            <person name="Tank M."/>
            <person name="Sproer C."/>
            <person name="Bunk B."/>
            <person name="Overmann J."/>
        </authorList>
    </citation>
    <scope>NUCLEOTIDE SEQUENCE [LARGE SCALE GENOMIC DNA]</scope>
    <source>
        <strain evidence="1 2">DSM 6702</strain>
    </source>
</reference>
<name>A0ABZ0SBF3_9GAMM</name>
<accession>A0ABZ0SBF3</accession>
<sequence length="132" mass="14741">MKAIISVEPWDSMQARAMRIAERLDAGEPVGDADYYLNFADTAHLFRALTPARLALLERLETMGPAPAEALMAAPYHDRASTDKDIDQLIAWELIAQDNAGRFFIPWDAIEIRVTLGHQQQDHKSTDHAQAA</sequence>
<protein>
    <submittedName>
        <fullName evidence="1">Transcriptional regulator</fullName>
    </submittedName>
</protein>
<evidence type="ECO:0000313" key="1">
    <source>
        <dbReference type="EMBL" id="WPL17869.1"/>
    </source>
</evidence>
<dbReference type="Proteomes" id="UP001432180">
    <property type="component" value="Chromosome"/>
</dbReference>
<evidence type="ECO:0000313" key="2">
    <source>
        <dbReference type="Proteomes" id="UP001432180"/>
    </source>
</evidence>
<keyword evidence="2" id="KW-1185">Reference proteome</keyword>
<dbReference type="Pfam" id="PF25212">
    <property type="entry name" value="HVO_A0114"/>
    <property type="match status" value="1"/>
</dbReference>